<dbReference type="Pfam" id="PF02583">
    <property type="entry name" value="Trns_repr_metal"/>
    <property type="match status" value="1"/>
</dbReference>
<dbReference type="InterPro" id="IPR038390">
    <property type="entry name" value="Metal_Tscrpt_repr_sf"/>
</dbReference>
<evidence type="ECO:0000313" key="3">
    <source>
        <dbReference type="Proteomes" id="UP001491552"/>
    </source>
</evidence>
<evidence type="ECO:0000313" key="2">
    <source>
        <dbReference type="EMBL" id="MEQ2510090.1"/>
    </source>
</evidence>
<accession>A0ABV1G3Y8</accession>
<proteinExistence type="predicted"/>
<sequence length="98" mass="11093">MEECCCQKTKVRTDEEYKSLMNRLNRIEGQIRGLKGMLEKNAYCPDILTQAAAANAAVNAFCKELLADHIRTCVAENIRAGNDEVIDELVRTMQKLMK</sequence>
<evidence type="ECO:0000256" key="1">
    <source>
        <dbReference type="SAM" id="Coils"/>
    </source>
</evidence>
<protein>
    <submittedName>
        <fullName evidence="2">Metal-sensing transcriptional repressor</fullName>
    </submittedName>
</protein>
<dbReference type="InterPro" id="IPR003735">
    <property type="entry name" value="Metal_Tscrpt_repr"/>
</dbReference>
<dbReference type="EMBL" id="JBBMFF010000118">
    <property type="protein sequence ID" value="MEQ2510090.1"/>
    <property type="molecule type" value="Genomic_DNA"/>
</dbReference>
<reference evidence="2 3" key="1">
    <citation type="submission" date="2024-03" db="EMBL/GenBank/DDBJ databases">
        <title>Human intestinal bacterial collection.</title>
        <authorList>
            <person name="Pauvert C."/>
            <person name="Hitch T.C.A."/>
            <person name="Clavel T."/>
        </authorList>
    </citation>
    <scope>NUCLEOTIDE SEQUENCE [LARGE SCALE GENOMIC DNA]</scope>
    <source>
        <strain evidence="2 3">CLA-AA-H192</strain>
    </source>
</reference>
<dbReference type="Gene3D" id="1.20.58.1000">
    <property type="entry name" value="Metal-sensitive repressor, helix protomer"/>
    <property type="match status" value="1"/>
</dbReference>
<feature type="coiled-coil region" evidence="1">
    <location>
        <begin position="10"/>
        <end position="37"/>
    </location>
</feature>
<gene>
    <name evidence="2" type="ORF">WMO66_02300</name>
</gene>
<dbReference type="PANTHER" id="PTHR33677:SF3">
    <property type="entry name" value="COPPER-SENSING TRANSCRIPTIONAL REPRESSOR RICR"/>
    <property type="match status" value="1"/>
</dbReference>
<dbReference type="Proteomes" id="UP001491552">
    <property type="component" value="Unassembled WGS sequence"/>
</dbReference>
<dbReference type="RefSeq" id="WP_349134793.1">
    <property type="nucleotide sequence ID" value="NZ_JBBMFF010000118.1"/>
</dbReference>
<name>A0ABV1G3Y8_9FIRM</name>
<keyword evidence="1" id="KW-0175">Coiled coil</keyword>
<comment type="caution">
    <text evidence="2">The sequence shown here is derived from an EMBL/GenBank/DDBJ whole genome shotgun (WGS) entry which is preliminary data.</text>
</comment>
<organism evidence="2 3">
    <name type="scientific">Faecousia intestinalis</name>
    <dbReference type="NCBI Taxonomy" id="3133167"/>
    <lineage>
        <taxon>Bacteria</taxon>
        <taxon>Bacillati</taxon>
        <taxon>Bacillota</taxon>
        <taxon>Clostridia</taxon>
        <taxon>Eubacteriales</taxon>
        <taxon>Oscillospiraceae</taxon>
        <taxon>Faecousia</taxon>
    </lineage>
</organism>
<keyword evidence="3" id="KW-1185">Reference proteome</keyword>
<dbReference type="PANTHER" id="PTHR33677">
    <property type="entry name" value="TRANSCRIPTIONAL REPRESSOR FRMR-RELATED"/>
    <property type="match status" value="1"/>
</dbReference>